<evidence type="ECO:0000313" key="1">
    <source>
        <dbReference type="EMBL" id="MPM97701.1"/>
    </source>
</evidence>
<dbReference type="EMBL" id="VSSQ01043935">
    <property type="protein sequence ID" value="MPM97701.1"/>
    <property type="molecule type" value="Genomic_DNA"/>
</dbReference>
<gene>
    <name evidence="1" type="ORF">SDC9_144878</name>
</gene>
<protein>
    <submittedName>
        <fullName evidence="1">Uncharacterized protein</fullName>
    </submittedName>
</protein>
<name>A0A645E8F5_9ZZZZ</name>
<sequence length="77" mass="8503">MLAAELSATNRLAEGSDSGDFGKIYRDYRWSRVTTEVGTNGLFQVDFVVTHTPTKRESAMSVLFYKPDSGALGRIGR</sequence>
<accession>A0A645E8F5</accession>
<comment type="caution">
    <text evidence="1">The sequence shown here is derived from an EMBL/GenBank/DDBJ whole genome shotgun (WGS) entry which is preliminary data.</text>
</comment>
<reference evidence="1" key="1">
    <citation type="submission" date="2019-08" db="EMBL/GenBank/DDBJ databases">
        <authorList>
            <person name="Kucharzyk K."/>
            <person name="Murdoch R.W."/>
            <person name="Higgins S."/>
            <person name="Loffler F."/>
        </authorList>
    </citation>
    <scope>NUCLEOTIDE SEQUENCE</scope>
</reference>
<organism evidence="1">
    <name type="scientific">bioreactor metagenome</name>
    <dbReference type="NCBI Taxonomy" id="1076179"/>
    <lineage>
        <taxon>unclassified sequences</taxon>
        <taxon>metagenomes</taxon>
        <taxon>ecological metagenomes</taxon>
    </lineage>
</organism>
<dbReference type="AlphaFoldDB" id="A0A645E8F5"/>
<proteinExistence type="predicted"/>